<comment type="caution">
    <text evidence="2">The sequence shown here is derived from an EMBL/GenBank/DDBJ whole genome shotgun (WGS) entry which is preliminary data.</text>
</comment>
<dbReference type="EMBL" id="JAAZAL010000076">
    <property type="protein sequence ID" value="NLE31031.1"/>
    <property type="molecule type" value="Genomic_DNA"/>
</dbReference>
<dbReference type="InterPro" id="IPR003746">
    <property type="entry name" value="DUF167"/>
</dbReference>
<sequence length="73" mass="8137">MIIEVSVKTSAKVSSIRKDGDIYYISLKSKPFHNSANIELIDSLSSHFNVIKSSIVILKGFKSKKKLIEIKGI</sequence>
<dbReference type="Pfam" id="PF02594">
    <property type="entry name" value="DUF167"/>
    <property type="match status" value="1"/>
</dbReference>
<accession>A0A847ETB1</accession>
<proteinExistence type="inferred from homology"/>
<gene>
    <name evidence="2" type="ORF">GX618_02020</name>
</gene>
<name>A0A847ETB1_9BACT</name>
<evidence type="ECO:0000313" key="3">
    <source>
        <dbReference type="Proteomes" id="UP000554004"/>
    </source>
</evidence>
<comment type="similarity">
    <text evidence="1">Belongs to the UPF0235 family.</text>
</comment>
<evidence type="ECO:0000313" key="2">
    <source>
        <dbReference type="EMBL" id="NLE31031.1"/>
    </source>
</evidence>
<dbReference type="AlphaFoldDB" id="A0A847ETB1"/>
<organism evidence="2 3">
    <name type="scientific">Candidatus Dojkabacteria bacterium</name>
    <dbReference type="NCBI Taxonomy" id="2099670"/>
    <lineage>
        <taxon>Bacteria</taxon>
        <taxon>Candidatus Dojkabacteria</taxon>
    </lineage>
</organism>
<evidence type="ECO:0000256" key="1">
    <source>
        <dbReference type="ARBA" id="ARBA00010364"/>
    </source>
</evidence>
<dbReference type="Gene3D" id="3.30.1200.10">
    <property type="entry name" value="YggU-like"/>
    <property type="match status" value="1"/>
</dbReference>
<reference evidence="2 3" key="1">
    <citation type="journal article" date="2020" name="Biotechnol. Biofuels">
        <title>New insights from the biogas microbiome by comprehensive genome-resolved metagenomics of nearly 1600 species originating from multiple anaerobic digesters.</title>
        <authorList>
            <person name="Campanaro S."/>
            <person name="Treu L."/>
            <person name="Rodriguez-R L.M."/>
            <person name="Kovalovszki A."/>
            <person name="Ziels R.M."/>
            <person name="Maus I."/>
            <person name="Zhu X."/>
            <person name="Kougias P.G."/>
            <person name="Basile A."/>
            <person name="Luo G."/>
            <person name="Schluter A."/>
            <person name="Konstantinidis K.T."/>
            <person name="Angelidaki I."/>
        </authorList>
    </citation>
    <scope>NUCLEOTIDE SEQUENCE [LARGE SCALE GENOMIC DNA]</scope>
    <source>
        <strain evidence="2">AS06rmzACSIP_421</strain>
    </source>
</reference>
<dbReference type="SMART" id="SM01152">
    <property type="entry name" value="DUF167"/>
    <property type="match status" value="1"/>
</dbReference>
<dbReference type="Proteomes" id="UP000554004">
    <property type="component" value="Unassembled WGS sequence"/>
</dbReference>
<dbReference type="SUPFAM" id="SSF69786">
    <property type="entry name" value="YggU-like"/>
    <property type="match status" value="1"/>
</dbReference>
<dbReference type="NCBIfam" id="TIGR00251">
    <property type="entry name" value="DUF167 family protein"/>
    <property type="match status" value="1"/>
</dbReference>
<protein>
    <submittedName>
        <fullName evidence="2">DUF167 domain-containing protein</fullName>
    </submittedName>
</protein>
<dbReference type="InterPro" id="IPR036591">
    <property type="entry name" value="YggU-like_sf"/>
</dbReference>